<feature type="transmembrane region" description="Helical" evidence="13">
    <location>
        <begin position="34"/>
        <end position="56"/>
    </location>
</feature>
<dbReference type="GO" id="GO:0030500">
    <property type="term" value="P:regulation of bone mineralization"/>
    <property type="evidence" value="ECO:0007669"/>
    <property type="project" value="Ensembl"/>
</dbReference>
<dbReference type="InterPro" id="IPR036640">
    <property type="entry name" value="ABC1_TM_sf"/>
</dbReference>
<evidence type="ECO:0000256" key="3">
    <source>
        <dbReference type="ARBA" id="ARBA00022448"/>
    </source>
</evidence>
<evidence type="ECO:0000259" key="14">
    <source>
        <dbReference type="PROSITE" id="PS50893"/>
    </source>
</evidence>
<dbReference type="Pfam" id="PF24357">
    <property type="entry name" value="TMD0_ABC"/>
    <property type="match status" value="1"/>
</dbReference>
<dbReference type="InterPro" id="IPR027417">
    <property type="entry name" value="P-loop_NTPase"/>
</dbReference>
<dbReference type="InterPro" id="IPR056227">
    <property type="entry name" value="TMD0_ABC"/>
</dbReference>
<feature type="transmembrane region" description="Helical" evidence="13">
    <location>
        <begin position="545"/>
        <end position="572"/>
    </location>
</feature>
<sequence length="1505" mass="169033">STPVLETWLPIWDDWNQTWYTHTPELSDCFQHTVLVWAPCVYLWVCTPFYCLHLYCNGQSRLPLSPLCSAKLLLGFFLASFGFVEFFYILLERNQELHRHLVFLLSPVIRSLTVVLAMGLIQWERARGCRSSVVLFLYWLLGVLCSLVPLRANIQLARLSPDIVHHLAYFSCFALQLAQVFLSCFADQAPPGKSVPKNACPVQDASFLSKILFWWFSGLVIKGYRTPLQAEDLWSLREEDSSEKILSDLEEEWTSRQQAVCISLRFIPDKCLALRLVSREVQHLGTGGALGSHLPEQAQLLRKLQKEQSSGFCLLRTLARNFGPYFLSGTLCLVVHDAFMFSIPQVLSLLLGFIREDDAPLWKGYFYASLLFLFSCLQSVFNHQYMYSCFSVGMRVKTAVMGLVYRKSLVLTSAARRTCTVGEIVNLVSADTQKLMDFVVYFNAVWLAPIEVALCLFFLWQLLGPSALAGITTVILIFPLNGFIAKKRSKLQEIQMKYMDGRIKLMNEILNGIKILKFYAWEKAFLEQVLGYREKELRALKKSQILYSISIASFNSSSFLIAFSMFGVYVLIDDRNVLDAQKVFVSMALINILKTPLSQLPFAMSTTMQAVVSLKRLGKFLCQEELKPDSVSRDPLKLEEDSVVIDNGTFSWSKDGPPCLKRISVRIPRGTLVAVVGHVGSGKSSLLSAILGETERRSGSVAIKGSVAYVPQQAWIQNATVQDNVLFGWDRKKSWYHRVLEACALLPDLDILPAGDATEIGEKGLNLSGGQKQRVSLARAVYRKADLYLLDDPLSAVDAHVGQHIFEKVIGPKGMLRDKTRVMATHGMSFLYHADLILVLGDGEVTESGSYQELMSRDGAFADFVRTFAGSERKECSIPRGEAHTPQPFVFLEPPSYFPFVCVSGDRNSVSMPEHEPDIEQEQIPEELGKLTEADKARIGRVKLELYVEYFRTIGLAFIVPILFLYAFQQAASLAYSYWLSLWADEPVVNGTQLNTDMKLGVYGALGFAQGQKETNLEERLYLFCLLRHVTDTKAKLHLELLRNVLRSPMSFFEATPSGNLLNRFAKEIDAIDCMIPDGLKMALGYVFKLMEVCVIVLLATPFAAVIMLPLALLYAFVQSFYVATSCQLRRLESVSRSPIYTHFNETVQGASVIRAFGEQRRFVLEADRRVDHNQSSYFPLLTSRVSRWLAVNLEFLGNGIVLSAAVLSVMGKDTLSPGIVGLAVSHSLQVTGILSWIVRSWTDVENNIVSVERVKEYADTPKEAEWALEDSSLSPSWPQAGTIEFRDYGLQYRKGLELALKGISLHVHEREKVNGKGGKKISAKGEIYIDGINIAELGLHDLRSRITIIPQDPVLFSGSLRMNLDPFDAYSDEEVWKALELAHLKNFVSGLPDKLNYELACTVFLGQRQLVCLARALLRKTRILVLDEATAAVDLETDALIQSTIRSQFEDCAVLTIAHRLNTVMDYTKVIVMDKGHIVEMDSPSNLIAQSGQFYRMCREAGLV</sequence>
<dbReference type="GO" id="GO:0140928">
    <property type="term" value="P:inhibition of non-skeletal tissue mineralization"/>
    <property type="evidence" value="ECO:0007669"/>
    <property type="project" value="Ensembl"/>
</dbReference>
<dbReference type="SMART" id="SM00382">
    <property type="entry name" value="AAA"/>
    <property type="match status" value="2"/>
</dbReference>
<dbReference type="PANTHER" id="PTHR24223:SF339">
    <property type="entry name" value="ATP-BINDING CASSETTE SUB-FAMILY C MEMBER 6"/>
    <property type="match status" value="1"/>
</dbReference>
<dbReference type="FunFam" id="1.20.1560.10:FF:000032">
    <property type="entry name" value="ATP-binding cassette sub-family C member 6"/>
    <property type="match status" value="1"/>
</dbReference>
<dbReference type="PROSITE" id="PS50893">
    <property type="entry name" value="ABC_TRANSPORTER_2"/>
    <property type="match status" value="2"/>
</dbReference>
<feature type="transmembrane region" description="Helical" evidence="13">
    <location>
        <begin position="325"/>
        <end position="344"/>
    </location>
</feature>
<organism evidence="16 17">
    <name type="scientific">Electrophorus electricus</name>
    <name type="common">Electric eel</name>
    <name type="synonym">Gymnotus electricus</name>
    <dbReference type="NCBI Taxonomy" id="8005"/>
    <lineage>
        <taxon>Eukaryota</taxon>
        <taxon>Metazoa</taxon>
        <taxon>Chordata</taxon>
        <taxon>Craniata</taxon>
        <taxon>Vertebrata</taxon>
        <taxon>Euteleostomi</taxon>
        <taxon>Actinopterygii</taxon>
        <taxon>Neopterygii</taxon>
        <taxon>Teleostei</taxon>
        <taxon>Ostariophysi</taxon>
        <taxon>Gymnotiformes</taxon>
        <taxon>Gymnotoidei</taxon>
        <taxon>Gymnotidae</taxon>
        <taxon>Electrophorus</taxon>
    </lineage>
</organism>
<comment type="similarity">
    <text evidence="2">Belongs to the ABC transporter superfamily. ABCC family. Conjugate transporter (TC 3.A.1.208) subfamily.</text>
</comment>
<dbReference type="GO" id="GO:0015431">
    <property type="term" value="F:ABC-type glutathione S-conjugate transporter activity"/>
    <property type="evidence" value="ECO:0007669"/>
    <property type="project" value="UniProtKB-EC"/>
</dbReference>
<accession>A0A4W4H533</accession>
<keyword evidence="8" id="KW-1278">Translocase</keyword>
<dbReference type="SUPFAM" id="SSF52540">
    <property type="entry name" value="P-loop containing nucleoside triphosphate hydrolases"/>
    <property type="match status" value="2"/>
</dbReference>
<feature type="transmembrane region" description="Helical" evidence="13">
    <location>
        <begin position="101"/>
        <end position="121"/>
    </location>
</feature>
<dbReference type="CDD" id="cd03250">
    <property type="entry name" value="ABCC_MRP_domain1"/>
    <property type="match status" value="1"/>
</dbReference>
<keyword evidence="17" id="KW-1185">Reference proteome</keyword>
<evidence type="ECO:0000313" key="16">
    <source>
        <dbReference type="Ensembl" id="ENSEEEP00000046618.2"/>
    </source>
</evidence>
<dbReference type="SUPFAM" id="SSF90123">
    <property type="entry name" value="ABC transporter transmembrane region"/>
    <property type="match status" value="2"/>
</dbReference>
<reference evidence="17" key="1">
    <citation type="journal article" date="2014" name="Science">
        <title>Nonhuman genetics. Genomic basis for the convergent evolution of electric organs.</title>
        <authorList>
            <person name="Gallant J.R."/>
            <person name="Traeger L.L."/>
            <person name="Volkening J.D."/>
            <person name="Moffett H."/>
            <person name="Chen P.H."/>
            <person name="Novina C.D."/>
            <person name="Phillips G.N.Jr."/>
            <person name="Anand R."/>
            <person name="Wells G.B."/>
            <person name="Pinch M."/>
            <person name="Guth R."/>
            <person name="Unguez G.A."/>
            <person name="Albert J.S."/>
            <person name="Zakon H.H."/>
            <person name="Samanta M.P."/>
            <person name="Sussman M.R."/>
        </authorList>
    </citation>
    <scope>NUCLEOTIDE SEQUENCE [LARGE SCALE GENOMIC DNA]</scope>
</reference>
<reference evidence="16" key="3">
    <citation type="submission" date="2020-05" db="EMBL/GenBank/DDBJ databases">
        <title>Electrophorus electricus (electric eel) genome, fEleEle1, primary haplotype.</title>
        <authorList>
            <person name="Myers G."/>
            <person name="Meyer A."/>
            <person name="Fedrigo O."/>
            <person name="Formenti G."/>
            <person name="Rhie A."/>
            <person name="Tracey A."/>
            <person name="Sims Y."/>
            <person name="Jarvis E.D."/>
        </authorList>
    </citation>
    <scope>NUCLEOTIDE SEQUENCE [LARGE SCALE GENOMIC DNA]</scope>
</reference>
<evidence type="ECO:0000256" key="9">
    <source>
        <dbReference type="ARBA" id="ARBA00022989"/>
    </source>
</evidence>
<dbReference type="GO" id="GO:0005524">
    <property type="term" value="F:ATP binding"/>
    <property type="evidence" value="ECO:0007669"/>
    <property type="project" value="UniProtKB-KW"/>
</dbReference>
<dbReference type="InterPro" id="IPR011527">
    <property type="entry name" value="ABC1_TM_dom"/>
</dbReference>
<dbReference type="CDD" id="cd03244">
    <property type="entry name" value="ABCC_MRP_domain2"/>
    <property type="match status" value="1"/>
</dbReference>
<dbReference type="Gene3D" id="1.20.1560.10">
    <property type="entry name" value="ABC transporter type 1, transmembrane domain"/>
    <property type="match status" value="2"/>
</dbReference>
<evidence type="ECO:0000256" key="8">
    <source>
        <dbReference type="ARBA" id="ARBA00022967"/>
    </source>
</evidence>
<dbReference type="GO" id="GO:0016020">
    <property type="term" value="C:membrane"/>
    <property type="evidence" value="ECO:0007669"/>
    <property type="project" value="InterPro"/>
</dbReference>
<feature type="transmembrane region" description="Helical" evidence="13">
    <location>
        <begin position="438"/>
        <end position="460"/>
    </location>
</feature>
<comment type="subcellular location">
    <subcellularLocation>
        <location evidence="1">Endomembrane system</location>
        <topology evidence="1">Multi-pass membrane protein</topology>
    </subcellularLocation>
</comment>
<dbReference type="InterPro" id="IPR003439">
    <property type="entry name" value="ABC_transporter-like_ATP-bd"/>
</dbReference>
<dbReference type="GO" id="GO:0016887">
    <property type="term" value="F:ATP hydrolysis activity"/>
    <property type="evidence" value="ECO:0007669"/>
    <property type="project" value="InterPro"/>
</dbReference>
<feature type="domain" description="ABC transporter" evidence="14">
    <location>
        <begin position="643"/>
        <end position="867"/>
    </location>
</feature>
<dbReference type="GO" id="GO:0012505">
    <property type="term" value="C:endomembrane system"/>
    <property type="evidence" value="ECO:0007669"/>
    <property type="project" value="UniProtKB-SubCell"/>
</dbReference>
<feature type="transmembrane region" description="Helical" evidence="13">
    <location>
        <begin position="133"/>
        <end position="154"/>
    </location>
</feature>
<feature type="transmembrane region" description="Helical" evidence="13">
    <location>
        <begin position="68"/>
        <end position="89"/>
    </location>
</feature>
<evidence type="ECO:0000256" key="12">
    <source>
        <dbReference type="ARBA" id="ARBA00047523"/>
    </source>
</evidence>
<dbReference type="CDD" id="cd18595">
    <property type="entry name" value="ABC_6TM_MRP1_2_3_6_D1_like"/>
    <property type="match status" value="1"/>
</dbReference>
<evidence type="ECO:0000256" key="4">
    <source>
        <dbReference type="ARBA" id="ARBA00022692"/>
    </source>
</evidence>
<evidence type="ECO:0000256" key="7">
    <source>
        <dbReference type="ARBA" id="ARBA00022840"/>
    </source>
</evidence>
<keyword evidence="4 13" id="KW-0812">Transmembrane</keyword>
<reference evidence="16" key="4">
    <citation type="submission" date="2025-08" db="UniProtKB">
        <authorList>
            <consortium name="Ensembl"/>
        </authorList>
    </citation>
    <scope>IDENTIFICATION</scope>
</reference>
<evidence type="ECO:0000256" key="11">
    <source>
        <dbReference type="ARBA" id="ARBA00024220"/>
    </source>
</evidence>
<reference evidence="17" key="2">
    <citation type="journal article" date="2017" name="Sci. Adv.">
        <title>A tail of two voltages: Proteomic comparison of the three electric organs of the electric eel.</title>
        <authorList>
            <person name="Traeger L.L."/>
            <person name="Sabat G."/>
            <person name="Barrett-Wilt G.A."/>
            <person name="Wells G.B."/>
            <person name="Sussman M.R."/>
        </authorList>
    </citation>
    <scope>NUCLEOTIDE SEQUENCE [LARGE SCALE GENOMIC DNA]</scope>
</reference>
<feature type="transmembrane region" description="Helical" evidence="13">
    <location>
        <begin position="466"/>
        <end position="485"/>
    </location>
</feature>
<dbReference type="InterPro" id="IPR017871">
    <property type="entry name" value="ABC_transporter-like_CS"/>
</dbReference>
<dbReference type="Gene3D" id="3.40.50.300">
    <property type="entry name" value="P-loop containing nucleotide triphosphate hydrolases"/>
    <property type="match status" value="2"/>
</dbReference>
<dbReference type="Pfam" id="PF00664">
    <property type="entry name" value="ABC_membrane"/>
    <property type="match status" value="2"/>
</dbReference>
<feature type="transmembrane region" description="Helical" evidence="13">
    <location>
        <begin position="1090"/>
        <end position="1118"/>
    </location>
</feature>
<dbReference type="PROSITE" id="PS50929">
    <property type="entry name" value="ABC_TM1F"/>
    <property type="match status" value="2"/>
</dbReference>
<dbReference type="InterPro" id="IPR050173">
    <property type="entry name" value="ABC_transporter_C-like"/>
</dbReference>
<reference evidence="16" key="5">
    <citation type="submission" date="2025-09" db="UniProtKB">
        <authorList>
            <consortium name="Ensembl"/>
        </authorList>
    </citation>
    <scope>IDENTIFICATION</scope>
</reference>
<dbReference type="FunFam" id="1.20.1560.10:FF:000001">
    <property type="entry name" value="ATP-binding cassette subfamily C member 1"/>
    <property type="match status" value="1"/>
</dbReference>
<feature type="domain" description="ABC transmembrane type-1" evidence="15">
    <location>
        <begin position="962"/>
        <end position="1247"/>
    </location>
</feature>
<name>A0A4W4H533_ELEEL</name>
<dbReference type="GO" id="GO:0043009">
    <property type="term" value="P:chordate embryonic development"/>
    <property type="evidence" value="ECO:0007669"/>
    <property type="project" value="Ensembl"/>
</dbReference>
<evidence type="ECO:0000256" key="5">
    <source>
        <dbReference type="ARBA" id="ARBA00022737"/>
    </source>
</evidence>
<gene>
    <name evidence="16" type="primary">abcc6a</name>
</gene>
<feature type="transmembrane region" description="Helical" evidence="13">
    <location>
        <begin position="166"/>
        <end position="186"/>
    </location>
</feature>
<comment type="catalytic activity">
    <reaction evidence="12">
        <text>leukotriene C4(in) + ATP + H2O = leukotriene C4(out) + ADP + phosphate + H(+)</text>
        <dbReference type="Rhea" id="RHEA:38963"/>
        <dbReference type="ChEBI" id="CHEBI:15377"/>
        <dbReference type="ChEBI" id="CHEBI:15378"/>
        <dbReference type="ChEBI" id="CHEBI:30616"/>
        <dbReference type="ChEBI" id="CHEBI:43474"/>
        <dbReference type="ChEBI" id="CHEBI:57973"/>
        <dbReference type="ChEBI" id="CHEBI:456216"/>
    </reaction>
    <physiologicalReaction direction="left-to-right" evidence="12">
        <dbReference type="Rhea" id="RHEA:38964"/>
    </physiologicalReaction>
</comment>
<keyword evidence="5" id="KW-0677">Repeat</keyword>
<evidence type="ECO:0000256" key="1">
    <source>
        <dbReference type="ARBA" id="ARBA00004127"/>
    </source>
</evidence>
<keyword evidence="10 13" id="KW-0472">Membrane</keyword>
<keyword evidence="7" id="KW-0067">ATP-binding</keyword>
<evidence type="ECO:0000313" key="17">
    <source>
        <dbReference type="Proteomes" id="UP000314983"/>
    </source>
</evidence>
<evidence type="ECO:0000256" key="13">
    <source>
        <dbReference type="SAM" id="Phobius"/>
    </source>
</evidence>
<evidence type="ECO:0000256" key="10">
    <source>
        <dbReference type="ARBA" id="ARBA00023136"/>
    </source>
</evidence>
<protein>
    <recommendedName>
        <fullName evidence="11">ABC-type glutathione-S-conjugate transporter</fullName>
        <ecNumber evidence="11">7.6.2.3</ecNumber>
    </recommendedName>
</protein>
<dbReference type="EC" id="7.6.2.3" evidence="11"/>
<dbReference type="Proteomes" id="UP000314983">
    <property type="component" value="Chromosome 1"/>
</dbReference>
<dbReference type="InterPro" id="IPR003593">
    <property type="entry name" value="AAA+_ATPase"/>
</dbReference>
<feature type="transmembrane region" description="Helical" evidence="13">
    <location>
        <begin position="950"/>
        <end position="968"/>
    </location>
</feature>
<evidence type="ECO:0000259" key="15">
    <source>
        <dbReference type="PROSITE" id="PS50929"/>
    </source>
</evidence>
<dbReference type="CDD" id="cd18603">
    <property type="entry name" value="ABC_6TM_MRP1_2_3_6_D2_like"/>
    <property type="match status" value="1"/>
</dbReference>
<dbReference type="GeneTree" id="ENSGT00940000165591"/>
<dbReference type="GO" id="GO:1903053">
    <property type="term" value="P:regulation of extracellular matrix organization"/>
    <property type="evidence" value="ECO:0007669"/>
    <property type="project" value="Ensembl"/>
</dbReference>
<feature type="transmembrane region" description="Helical" evidence="13">
    <location>
        <begin position="364"/>
        <end position="381"/>
    </location>
</feature>
<dbReference type="Pfam" id="PF00005">
    <property type="entry name" value="ABC_tran"/>
    <property type="match status" value="2"/>
</dbReference>
<keyword evidence="9 13" id="KW-1133">Transmembrane helix</keyword>
<dbReference type="PROSITE" id="PS00211">
    <property type="entry name" value="ABC_TRANSPORTER_1"/>
    <property type="match status" value="1"/>
</dbReference>
<dbReference type="PANTHER" id="PTHR24223">
    <property type="entry name" value="ATP-BINDING CASSETTE SUB-FAMILY C"/>
    <property type="match status" value="1"/>
</dbReference>
<evidence type="ECO:0000256" key="2">
    <source>
        <dbReference type="ARBA" id="ARBA00009726"/>
    </source>
</evidence>
<dbReference type="FunFam" id="3.40.50.300:FF:000293">
    <property type="entry name" value="ATP binding cassette subfamily C member 1"/>
    <property type="match status" value="1"/>
</dbReference>
<keyword evidence="6" id="KW-0547">Nucleotide-binding</keyword>
<keyword evidence="3" id="KW-0813">Transport</keyword>
<feature type="domain" description="ABC transmembrane type-1" evidence="15">
    <location>
        <begin position="329"/>
        <end position="609"/>
    </location>
</feature>
<dbReference type="Ensembl" id="ENSEEET00000047128.2">
    <property type="protein sequence ID" value="ENSEEEP00000046618.2"/>
    <property type="gene ID" value="ENSEEEG00000021936.2"/>
</dbReference>
<evidence type="ECO:0000256" key="6">
    <source>
        <dbReference type="ARBA" id="ARBA00022741"/>
    </source>
</evidence>
<feature type="domain" description="ABC transporter" evidence="14">
    <location>
        <begin position="1269"/>
        <end position="1501"/>
    </location>
</feature>
<dbReference type="FunFam" id="3.40.50.300:FF:003475">
    <property type="entry name" value="Predicted protein"/>
    <property type="match status" value="1"/>
</dbReference>
<proteinExistence type="inferred from homology"/>